<dbReference type="AlphaFoldDB" id="A0A8S3U849"/>
<comment type="caution">
    <text evidence="1">The sequence shown here is derived from an EMBL/GenBank/DDBJ whole genome shotgun (WGS) entry which is preliminary data.</text>
</comment>
<gene>
    <name evidence="1" type="ORF">MEDL_51190</name>
</gene>
<organism evidence="1 2">
    <name type="scientific">Mytilus edulis</name>
    <name type="common">Blue mussel</name>
    <dbReference type="NCBI Taxonomy" id="6550"/>
    <lineage>
        <taxon>Eukaryota</taxon>
        <taxon>Metazoa</taxon>
        <taxon>Spiralia</taxon>
        <taxon>Lophotrochozoa</taxon>
        <taxon>Mollusca</taxon>
        <taxon>Bivalvia</taxon>
        <taxon>Autobranchia</taxon>
        <taxon>Pteriomorphia</taxon>
        <taxon>Mytilida</taxon>
        <taxon>Mytiloidea</taxon>
        <taxon>Mytilidae</taxon>
        <taxon>Mytilinae</taxon>
        <taxon>Mytilus</taxon>
    </lineage>
</organism>
<reference evidence="1" key="1">
    <citation type="submission" date="2021-03" db="EMBL/GenBank/DDBJ databases">
        <authorList>
            <person name="Bekaert M."/>
        </authorList>
    </citation>
    <scope>NUCLEOTIDE SEQUENCE</scope>
</reference>
<keyword evidence="2" id="KW-1185">Reference proteome</keyword>
<name>A0A8S3U849_MYTED</name>
<dbReference type="Proteomes" id="UP000683360">
    <property type="component" value="Unassembled WGS sequence"/>
</dbReference>
<dbReference type="EMBL" id="CAJPWZ010002490">
    <property type="protein sequence ID" value="CAG2238782.1"/>
    <property type="molecule type" value="Genomic_DNA"/>
</dbReference>
<dbReference type="PANTHER" id="PTHR46704">
    <property type="entry name" value="CXC DOMAIN-CONTAINING PROTEIN-RELATED"/>
    <property type="match status" value="1"/>
</dbReference>
<protein>
    <submittedName>
        <fullName evidence="1">Uncharacterized protein</fullName>
    </submittedName>
</protein>
<evidence type="ECO:0000313" key="2">
    <source>
        <dbReference type="Proteomes" id="UP000683360"/>
    </source>
</evidence>
<proteinExistence type="predicted"/>
<dbReference type="PANTHER" id="PTHR46704:SF1">
    <property type="entry name" value="TELOMERE LENGTH REGULATION PROTEIN TEL2 HOMOLOG"/>
    <property type="match status" value="1"/>
</dbReference>
<evidence type="ECO:0000313" key="1">
    <source>
        <dbReference type="EMBL" id="CAG2238782.1"/>
    </source>
</evidence>
<accession>A0A8S3U849</accession>
<sequence>MLAFDMQPPSWSAIMHKVMDCDYPGKPSVVFLPMINMNPSDLTCINSTANFIGKRVKAQHCVPIFAFDQPLYWKAMNIIKNEPLNSPLKLVILRLRGFHLEMNFVGGIGHLMEGSRITELHKTVYAPSAVTHITSGKVIAREVRAHFLIYTALMSIILSYIYGIPLPDEIENETGTNDINPANCINTENTDMNAEDLLDELHGADY</sequence>
<dbReference type="OrthoDB" id="6753017at2759"/>